<keyword evidence="1" id="KW-1133">Transmembrane helix</keyword>
<keyword evidence="1" id="KW-0812">Transmembrane</keyword>
<organism evidence="2 3">
    <name type="scientific">Maribacter dokdonensis</name>
    <dbReference type="NCBI Taxonomy" id="320912"/>
    <lineage>
        <taxon>Bacteria</taxon>
        <taxon>Pseudomonadati</taxon>
        <taxon>Bacteroidota</taxon>
        <taxon>Flavobacteriia</taxon>
        <taxon>Flavobacteriales</taxon>
        <taxon>Flavobacteriaceae</taxon>
        <taxon>Maribacter</taxon>
    </lineage>
</organism>
<dbReference type="EMBL" id="FNTB01000001">
    <property type="protein sequence ID" value="SEC49018.1"/>
    <property type="molecule type" value="Genomic_DNA"/>
</dbReference>
<evidence type="ECO:0000313" key="2">
    <source>
        <dbReference type="EMBL" id="SEC49018.1"/>
    </source>
</evidence>
<evidence type="ECO:0000256" key="1">
    <source>
        <dbReference type="SAM" id="Phobius"/>
    </source>
</evidence>
<protein>
    <submittedName>
        <fullName evidence="2">Uncharacterized protein</fullName>
    </submittedName>
</protein>
<dbReference type="RefSeq" id="WP_074674134.1">
    <property type="nucleotide sequence ID" value="NZ_FNTB01000001.1"/>
</dbReference>
<proteinExistence type="predicted"/>
<dbReference type="Proteomes" id="UP000183038">
    <property type="component" value="Unassembled WGS sequence"/>
</dbReference>
<feature type="transmembrane region" description="Helical" evidence="1">
    <location>
        <begin position="200"/>
        <end position="223"/>
    </location>
</feature>
<gene>
    <name evidence="2" type="ORF">SAMN05192540_3304</name>
</gene>
<dbReference type="AlphaFoldDB" id="A0A1H4SY47"/>
<reference evidence="2 3" key="1">
    <citation type="submission" date="2016-10" db="EMBL/GenBank/DDBJ databases">
        <authorList>
            <person name="de Groot N.N."/>
        </authorList>
    </citation>
    <scope>NUCLEOTIDE SEQUENCE [LARGE SCALE GENOMIC DNA]</scope>
    <source>
        <strain evidence="2 3">MAR_2009_71</strain>
    </source>
</reference>
<sequence length="240" mass="27720">MLLPKTNIEQKLSSIKKKRILAEDIDLKQVYSILSNLDNELGRIENNVIIGNGVANNKFNIDLLNSDKIYHTKEIKQICIDYRLRFLDTKYFKGTIPAEGLSKIKALEKEHDTEIKGFKIIAPSKLFKLEDKDDPLLFAPIGNGYYYLIHQWGNDLHPFRKLLMWPFKNIANLIILVLLISLLVTLLIPNGLFSKSSTNAQFWILYFFMFKCIASVVIFYGFALGKNFSPAIWNSKYYNS</sequence>
<dbReference type="OrthoDB" id="1425482at2"/>
<accession>A0A1H4SY47</accession>
<evidence type="ECO:0000313" key="3">
    <source>
        <dbReference type="Proteomes" id="UP000183038"/>
    </source>
</evidence>
<name>A0A1H4SY47_9FLAO</name>
<feature type="transmembrane region" description="Helical" evidence="1">
    <location>
        <begin position="170"/>
        <end position="188"/>
    </location>
</feature>
<keyword evidence="1" id="KW-0472">Membrane</keyword>